<reference evidence="2 3" key="1">
    <citation type="submission" date="2023-11" db="EMBL/GenBank/DDBJ databases">
        <authorList>
            <person name="Cook R."/>
            <person name="Crisci M."/>
            <person name="Pye H."/>
            <person name="Adriaenssens E."/>
            <person name="Santini J."/>
        </authorList>
    </citation>
    <scope>NUCLEOTIDE SEQUENCE [LARGE SCALE GENOMIC DNA]</scope>
    <source>
        <strain evidence="2">Lak_Megaphage_RVC_JS4_GC31</strain>
    </source>
</reference>
<keyword evidence="1" id="KW-1133">Transmembrane helix</keyword>
<keyword evidence="1" id="KW-0812">Transmembrane</keyword>
<feature type="transmembrane region" description="Helical" evidence="1">
    <location>
        <begin position="35"/>
        <end position="56"/>
    </location>
</feature>
<sequence>MIIGAIIVGISILALITLGLYIGKRCDDNFDVGVFLGMMLAALIIVETALVADIIYGPRPSAIDVYRGNTELEITSINGIPTDTVVVFKKELK</sequence>
<dbReference type="Proteomes" id="UP001349343">
    <property type="component" value="Segment"/>
</dbReference>
<feature type="transmembrane region" description="Helical" evidence="1">
    <location>
        <begin position="6"/>
        <end position="23"/>
    </location>
</feature>
<proteinExistence type="predicted"/>
<accession>A0ABZ0Z3V3</accession>
<keyword evidence="1" id="KW-0472">Membrane</keyword>
<evidence type="ECO:0000313" key="3">
    <source>
        <dbReference type="Proteomes" id="UP001349343"/>
    </source>
</evidence>
<evidence type="ECO:0000313" key="2">
    <source>
        <dbReference type="EMBL" id="WQJ52774.1"/>
    </source>
</evidence>
<protein>
    <submittedName>
        <fullName evidence="2">Uncharacterized protein</fullName>
    </submittedName>
</protein>
<evidence type="ECO:0000256" key="1">
    <source>
        <dbReference type="SAM" id="Phobius"/>
    </source>
</evidence>
<dbReference type="EMBL" id="OR769222">
    <property type="protein sequence ID" value="WQJ52774.1"/>
    <property type="molecule type" value="Genomic_DNA"/>
</dbReference>
<name>A0ABZ0Z3V3_9CAUD</name>
<keyword evidence="3" id="KW-1185">Reference proteome</keyword>
<organism evidence="2 3">
    <name type="scientific">phage Lak_Megaphage_RVC_JS4_GC31</name>
    <dbReference type="NCBI Taxonomy" id="3109228"/>
    <lineage>
        <taxon>Viruses</taxon>
        <taxon>Duplodnaviria</taxon>
        <taxon>Heunggongvirae</taxon>
        <taxon>Uroviricota</taxon>
        <taxon>Caudoviricetes</taxon>
        <taxon>Caudoviricetes code 15 clade</taxon>
    </lineage>
</organism>